<dbReference type="Proteomes" id="UP000308267">
    <property type="component" value="Unassembled WGS sequence"/>
</dbReference>
<evidence type="ECO:0000313" key="2">
    <source>
        <dbReference type="Proteomes" id="UP000308267"/>
    </source>
</evidence>
<feature type="non-terminal residue" evidence="1">
    <location>
        <position position="1"/>
    </location>
</feature>
<keyword evidence="2" id="KW-1185">Reference proteome</keyword>
<organism evidence="1 2">
    <name type="scientific">Opisthorchis felineus</name>
    <dbReference type="NCBI Taxonomy" id="147828"/>
    <lineage>
        <taxon>Eukaryota</taxon>
        <taxon>Metazoa</taxon>
        <taxon>Spiralia</taxon>
        <taxon>Lophotrochozoa</taxon>
        <taxon>Platyhelminthes</taxon>
        <taxon>Trematoda</taxon>
        <taxon>Digenea</taxon>
        <taxon>Opisthorchiida</taxon>
        <taxon>Opisthorchiata</taxon>
        <taxon>Opisthorchiidae</taxon>
        <taxon>Opisthorchis</taxon>
    </lineage>
</organism>
<comment type="caution">
    <text evidence="1">The sequence shown here is derived from an EMBL/GenBank/DDBJ whole genome shotgun (WGS) entry which is preliminary data.</text>
</comment>
<proteinExistence type="predicted"/>
<evidence type="ECO:0000313" key="1">
    <source>
        <dbReference type="EMBL" id="TGZ47557.1"/>
    </source>
</evidence>
<gene>
    <name evidence="1" type="ORF">CRM22_011040</name>
</gene>
<protein>
    <submittedName>
        <fullName evidence="1">Uncharacterized protein</fullName>
    </submittedName>
</protein>
<dbReference type="AlphaFoldDB" id="A0A4S2KID1"/>
<accession>A0A4S2KID1</accession>
<dbReference type="EMBL" id="SJOL01011884">
    <property type="protein sequence ID" value="TGZ47557.1"/>
    <property type="molecule type" value="Genomic_DNA"/>
</dbReference>
<reference evidence="1 2" key="1">
    <citation type="journal article" date="2019" name="BMC Genomics">
        <title>New insights from Opisthorchis felineus genome: update on genomics of the epidemiologically important liver flukes.</title>
        <authorList>
            <person name="Ershov N.I."/>
            <person name="Mordvinov V.A."/>
            <person name="Prokhortchouk E.B."/>
            <person name="Pakharukova M.Y."/>
            <person name="Gunbin K.V."/>
            <person name="Ustyantsev K."/>
            <person name="Genaev M.A."/>
            <person name="Blinov A.G."/>
            <person name="Mazur A."/>
            <person name="Boulygina E."/>
            <person name="Tsygankova S."/>
            <person name="Khrameeva E."/>
            <person name="Chekanov N."/>
            <person name="Fan G."/>
            <person name="Xiao A."/>
            <person name="Zhang H."/>
            <person name="Xu X."/>
            <person name="Yang H."/>
            <person name="Solovyev V."/>
            <person name="Lee S.M."/>
            <person name="Liu X."/>
            <person name="Afonnikov D.A."/>
            <person name="Skryabin K.G."/>
        </authorList>
    </citation>
    <scope>NUCLEOTIDE SEQUENCE [LARGE SCALE GENOMIC DNA]</scope>
    <source>
        <strain evidence="1">AK-0245</strain>
        <tissue evidence="1">Whole organism</tissue>
    </source>
</reference>
<name>A0A4S2KID1_OPIFE</name>
<sequence length="54" mass="5924">GSTWRVTLLANSWRKYDCIVNVPAVVPVFRQQGGGNFVEENAKTTLGCLVSQVN</sequence>